<evidence type="ECO:0000313" key="3">
    <source>
        <dbReference type="Proteomes" id="UP000828390"/>
    </source>
</evidence>
<dbReference type="Gene3D" id="3.40.50.300">
    <property type="entry name" value="P-loop containing nucleotide triphosphate hydrolases"/>
    <property type="match status" value="1"/>
</dbReference>
<organism evidence="2 3">
    <name type="scientific">Dreissena polymorpha</name>
    <name type="common">Zebra mussel</name>
    <name type="synonym">Mytilus polymorpha</name>
    <dbReference type="NCBI Taxonomy" id="45954"/>
    <lineage>
        <taxon>Eukaryota</taxon>
        <taxon>Metazoa</taxon>
        <taxon>Spiralia</taxon>
        <taxon>Lophotrochozoa</taxon>
        <taxon>Mollusca</taxon>
        <taxon>Bivalvia</taxon>
        <taxon>Autobranchia</taxon>
        <taxon>Heteroconchia</taxon>
        <taxon>Euheterodonta</taxon>
        <taxon>Imparidentia</taxon>
        <taxon>Neoheterodontei</taxon>
        <taxon>Myida</taxon>
        <taxon>Dreissenoidea</taxon>
        <taxon>Dreissenidae</taxon>
        <taxon>Dreissena</taxon>
    </lineage>
</organism>
<accession>A0A9D4D194</accession>
<dbReference type="OrthoDB" id="120976at2759"/>
<dbReference type="EMBL" id="JAIWYP010000011">
    <property type="protein sequence ID" value="KAH3735994.1"/>
    <property type="molecule type" value="Genomic_DNA"/>
</dbReference>
<evidence type="ECO:0000313" key="2">
    <source>
        <dbReference type="EMBL" id="KAH3735994.1"/>
    </source>
</evidence>
<dbReference type="PROSITE" id="PS00675">
    <property type="entry name" value="SIGMA54_INTERACT_1"/>
    <property type="match status" value="1"/>
</dbReference>
<gene>
    <name evidence="2" type="ORF">DPMN_042554</name>
</gene>
<sequence length="1064" mass="121400">MSGMDLRRMEPRLVKDISKEISTEFTMLRIYLDFTEAQFARLKHAYHNMDDQIFVMLNAWHDVVVRCGENPRHLLAAALDDCENRFLAVTKLVTPKELDELTPREREPREETKKLIKEINFTVPGDMAGTRPIFNVGAPNAVNVFPGGSLINHGELSLGIKYPEMLQSMMVHYYDKTLSYVPTSALNNWVQAKVVDIYMPPNLSLMVKDKDSGIFKKTAKSIQQYSNMFLNNGKYNRNIFIQGESGSGKSTFLAKLVMDWIQTTKSVKRIETDYSNTADSDTRVISANFFKDLTTLKEYTFVFHVTLRDSVNEFMILQMIKEQIIDQIWSDKKERKNMYKLLNGIMKRERCLILLDGLDEWTGNAGHILPALAVSHSQCDVLITTRPWKVTETEIPNQKISSLLQLEGVNEPFEISRRLLGCRDDCKDSKDLDKKQSEFKSYILKNDLRKFLISPMLLQLILQSWVEGTEMKGSTCEVYSLFLESLIKKANEQRRTFQKPSFRCFKRTQYIQPNIENVDRLAEAAFHLLFSNTRDCSLVFSDTDLERFGLDEGERKEFAFKSGILSAARKSSSLGSSFSFSFIHKSVQEFLAAYYIACNTHLIDAIISGYLNRYKDAFMDISQVFIFLCGLEISAANKLSSMMNECDLYWRTDKFPNIILSGYREAVANKNSDIILQLSNFHFRLPVTEISDLYNIWIKNTSNILSLYLFIDEGESQSSPERGECASHYEFDMSSCSKLKKLTLWGKNICLKDSSCSSISGHVVWIVLNSADPLPAIPCIERIDLIKVTISSRVLSSLLSSLLTLDHAVHCKLACCSITSNVQGSDTAVSMTVLNKTLEIGFGKDSPGLWDALHRLNIKSLSLDGGFLTVLLMKHGELLSQSLSSLTQLETLTIHLRAYIAIQPPQSLKNLNIYCTTLLPSKLRELMDTLRACTQTIESRLEFGCAMLTNADDNHHEERIHQIAPEEYIPIVQELQTLKNVSVNRFRILDRIRENKRRVQEFCWSAHSNGDIDDDKQNGDNFKDDLYTVFVRCLDDEIIHRISMRLLITPASTSRVSNQYGCNT</sequence>
<dbReference type="AlphaFoldDB" id="A0A9D4D194"/>
<dbReference type="InterPro" id="IPR002182">
    <property type="entry name" value="NB-ARC"/>
</dbReference>
<dbReference type="Pfam" id="PF00931">
    <property type="entry name" value="NB-ARC"/>
    <property type="match status" value="1"/>
</dbReference>
<dbReference type="InterPro" id="IPR011029">
    <property type="entry name" value="DEATH-like_dom_sf"/>
</dbReference>
<dbReference type="PROSITE" id="PS50837">
    <property type="entry name" value="NACHT"/>
    <property type="match status" value="1"/>
</dbReference>
<keyword evidence="3" id="KW-1185">Reference proteome</keyword>
<dbReference type="PANTHER" id="PTHR46312:SF2">
    <property type="entry name" value="NUCLEOTIDE-BINDING OLIGOMERIZATION DOMAIN-CONTAINING PROTEIN 2-LIKE"/>
    <property type="match status" value="1"/>
</dbReference>
<dbReference type="PANTHER" id="PTHR46312">
    <property type="entry name" value="NACHT DOMAIN-CONTAINING PROTEIN"/>
    <property type="match status" value="1"/>
</dbReference>
<dbReference type="SUPFAM" id="SSF52540">
    <property type="entry name" value="P-loop containing nucleoside triphosphate hydrolases"/>
    <property type="match status" value="1"/>
</dbReference>
<name>A0A9D4D194_DREPO</name>
<evidence type="ECO:0000259" key="1">
    <source>
        <dbReference type="PROSITE" id="PS50837"/>
    </source>
</evidence>
<dbReference type="Proteomes" id="UP000828390">
    <property type="component" value="Unassembled WGS sequence"/>
</dbReference>
<feature type="domain" description="NACHT" evidence="1">
    <location>
        <begin position="237"/>
        <end position="360"/>
    </location>
</feature>
<comment type="caution">
    <text evidence="2">The sequence shown here is derived from an EMBL/GenBank/DDBJ whole genome shotgun (WGS) entry which is preliminary data.</text>
</comment>
<dbReference type="InterPro" id="IPR027417">
    <property type="entry name" value="P-loop_NTPase"/>
</dbReference>
<reference evidence="2" key="1">
    <citation type="journal article" date="2019" name="bioRxiv">
        <title>The Genome of the Zebra Mussel, Dreissena polymorpha: A Resource for Invasive Species Research.</title>
        <authorList>
            <person name="McCartney M.A."/>
            <person name="Auch B."/>
            <person name="Kono T."/>
            <person name="Mallez S."/>
            <person name="Zhang Y."/>
            <person name="Obille A."/>
            <person name="Becker A."/>
            <person name="Abrahante J.E."/>
            <person name="Garbe J."/>
            <person name="Badalamenti J.P."/>
            <person name="Herman A."/>
            <person name="Mangelson H."/>
            <person name="Liachko I."/>
            <person name="Sullivan S."/>
            <person name="Sone E.D."/>
            <person name="Koren S."/>
            <person name="Silverstein K.A.T."/>
            <person name="Beckman K.B."/>
            <person name="Gohl D.M."/>
        </authorList>
    </citation>
    <scope>NUCLEOTIDE SEQUENCE</scope>
    <source>
        <strain evidence="2">Duluth1</strain>
        <tissue evidence="2">Whole animal</tissue>
    </source>
</reference>
<reference evidence="2" key="2">
    <citation type="submission" date="2020-11" db="EMBL/GenBank/DDBJ databases">
        <authorList>
            <person name="McCartney M.A."/>
            <person name="Auch B."/>
            <person name="Kono T."/>
            <person name="Mallez S."/>
            <person name="Becker A."/>
            <person name="Gohl D.M."/>
            <person name="Silverstein K.A.T."/>
            <person name="Koren S."/>
            <person name="Bechman K.B."/>
            <person name="Herman A."/>
            <person name="Abrahante J.E."/>
            <person name="Garbe J."/>
        </authorList>
    </citation>
    <scope>NUCLEOTIDE SEQUENCE</scope>
    <source>
        <strain evidence="2">Duluth1</strain>
        <tissue evidence="2">Whole animal</tissue>
    </source>
</reference>
<proteinExistence type="predicted"/>
<protein>
    <recommendedName>
        <fullName evidence="1">NACHT domain-containing protein</fullName>
    </recommendedName>
</protein>
<dbReference type="InterPro" id="IPR007111">
    <property type="entry name" value="NACHT_NTPase"/>
</dbReference>
<dbReference type="Gene3D" id="1.10.533.10">
    <property type="entry name" value="Death Domain, Fas"/>
    <property type="match status" value="1"/>
</dbReference>
<dbReference type="InterPro" id="IPR025662">
    <property type="entry name" value="Sigma_54_int_dom_ATP-bd_1"/>
</dbReference>